<gene>
    <name evidence="1" type="ORF">SDC9_76629</name>
</gene>
<organism evidence="1">
    <name type="scientific">bioreactor metagenome</name>
    <dbReference type="NCBI Taxonomy" id="1076179"/>
    <lineage>
        <taxon>unclassified sequences</taxon>
        <taxon>metagenomes</taxon>
        <taxon>ecological metagenomes</taxon>
    </lineage>
</organism>
<name>A0A644YNJ7_9ZZZZ</name>
<evidence type="ECO:0000313" key="1">
    <source>
        <dbReference type="EMBL" id="MPM30086.1"/>
    </source>
</evidence>
<comment type="caution">
    <text evidence="1">The sequence shown here is derived from an EMBL/GenBank/DDBJ whole genome shotgun (WGS) entry which is preliminary data.</text>
</comment>
<sequence>MKYILFILLIILLVATYLYYDRKLALIKKQLMITSNQYNIIRNKYDTFKRPETNLSIRFINPSYKSGIIATDSKLYIAPLDSSQILRKTNIRMEVIILDSAEINNQTWYYVNLPIDNCINCRGWINSKDISIFYSESSSLIKSN</sequence>
<protein>
    <submittedName>
        <fullName evidence="1">Uncharacterized protein</fullName>
    </submittedName>
</protein>
<dbReference type="EMBL" id="VSSQ01005690">
    <property type="protein sequence ID" value="MPM30086.1"/>
    <property type="molecule type" value="Genomic_DNA"/>
</dbReference>
<reference evidence="1" key="1">
    <citation type="submission" date="2019-08" db="EMBL/GenBank/DDBJ databases">
        <authorList>
            <person name="Kucharzyk K."/>
            <person name="Murdoch R.W."/>
            <person name="Higgins S."/>
            <person name="Loffler F."/>
        </authorList>
    </citation>
    <scope>NUCLEOTIDE SEQUENCE</scope>
</reference>
<proteinExistence type="predicted"/>
<accession>A0A644YNJ7</accession>
<dbReference type="AlphaFoldDB" id="A0A644YNJ7"/>